<sequence>MITLVYPLSLTHDIWSQISGNQNPFVMSWSYLVSDDEIFAITDALVPRMIQKF</sequence>
<proteinExistence type="predicted"/>
<dbReference type="Proteomes" id="UP000192660">
    <property type="component" value="Unassembled WGS sequence"/>
</dbReference>
<name>A0A1W1WHY1_SULTA</name>
<dbReference type="EMBL" id="FWWY01000001">
    <property type="protein sequence ID" value="SMC05877.1"/>
    <property type="molecule type" value="Genomic_DNA"/>
</dbReference>
<organism evidence="1 2">
    <name type="scientific">Sulfobacillus thermosulfidooxidans (strain DSM 9293 / VKM B-1269 / AT-1)</name>
    <dbReference type="NCBI Taxonomy" id="929705"/>
    <lineage>
        <taxon>Bacteria</taxon>
        <taxon>Bacillati</taxon>
        <taxon>Bacillota</taxon>
        <taxon>Clostridia</taxon>
        <taxon>Eubacteriales</taxon>
        <taxon>Clostridiales Family XVII. Incertae Sedis</taxon>
        <taxon>Sulfobacillus</taxon>
    </lineage>
</organism>
<gene>
    <name evidence="1" type="ORF">SAMN00768000_2506</name>
</gene>
<accession>A0A1W1WHY1</accession>
<dbReference type="AlphaFoldDB" id="A0A1W1WHY1"/>
<reference evidence="2" key="1">
    <citation type="submission" date="2017-04" db="EMBL/GenBank/DDBJ databases">
        <authorList>
            <person name="Varghese N."/>
            <person name="Submissions S."/>
        </authorList>
    </citation>
    <scope>NUCLEOTIDE SEQUENCE [LARGE SCALE GENOMIC DNA]</scope>
    <source>
        <strain evidence="2">DSM 9293</strain>
    </source>
</reference>
<evidence type="ECO:0000313" key="1">
    <source>
        <dbReference type="EMBL" id="SMC05877.1"/>
    </source>
</evidence>
<protein>
    <submittedName>
        <fullName evidence="1">Uncharacterized protein</fullName>
    </submittedName>
</protein>
<keyword evidence="2" id="KW-1185">Reference proteome</keyword>
<evidence type="ECO:0000313" key="2">
    <source>
        <dbReference type="Proteomes" id="UP000192660"/>
    </source>
</evidence>